<dbReference type="EMBL" id="CM042014">
    <property type="protein sequence ID" value="KAI3721279.1"/>
    <property type="molecule type" value="Genomic_DNA"/>
</dbReference>
<name>A0ACB9BFZ5_CICIN</name>
<accession>A0ACB9BFZ5</accession>
<protein>
    <submittedName>
        <fullName evidence="1">Uncharacterized protein</fullName>
    </submittedName>
</protein>
<evidence type="ECO:0000313" key="2">
    <source>
        <dbReference type="Proteomes" id="UP001055811"/>
    </source>
</evidence>
<reference evidence="2" key="1">
    <citation type="journal article" date="2022" name="Mol. Ecol. Resour.">
        <title>The genomes of chicory, endive, great burdock and yacon provide insights into Asteraceae palaeo-polyploidization history and plant inulin production.</title>
        <authorList>
            <person name="Fan W."/>
            <person name="Wang S."/>
            <person name="Wang H."/>
            <person name="Wang A."/>
            <person name="Jiang F."/>
            <person name="Liu H."/>
            <person name="Zhao H."/>
            <person name="Xu D."/>
            <person name="Zhang Y."/>
        </authorList>
    </citation>
    <scope>NUCLEOTIDE SEQUENCE [LARGE SCALE GENOMIC DNA]</scope>
    <source>
        <strain evidence="2">cv. Punajuju</strain>
    </source>
</reference>
<dbReference type="Proteomes" id="UP001055811">
    <property type="component" value="Linkage Group LG06"/>
</dbReference>
<gene>
    <name evidence="1" type="ORF">L2E82_32285</name>
</gene>
<evidence type="ECO:0000313" key="1">
    <source>
        <dbReference type="EMBL" id="KAI3721279.1"/>
    </source>
</evidence>
<organism evidence="1 2">
    <name type="scientific">Cichorium intybus</name>
    <name type="common">Chicory</name>
    <dbReference type="NCBI Taxonomy" id="13427"/>
    <lineage>
        <taxon>Eukaryota</taxon>
        <taxon>Viridiplantae</taxon>
        <taxon>Streptophyta</taxon>
        <taxon>Embryophyta</taxon>
        <taxon>Tracheophyta</taxon>
        <taxon>Spermatophyta</taxon>
        <taxon>Magnoliopsida</taxon>
        <taxon>eudicotyledons</taxon>
        <taxon>Gunneridae</taxon>
        <taxon>Pentapetalae</taxon>
        <taxon>asterids</taxon>
        <taxon>campanulids</taxon>
        <taxon>Asterales</taxon>
        <taxon>Asteraceae</taxon>
        <taxon>Cichorioideae</taxon>
        <taxon>Cichorieae</taxon>
        <taxon>Cichoriinae</taxon>
        <taxon>Cichorium</taxon>
    </lineage>
</organism>
<proteinExistence type="predicted"/>
<reference evidence="1 2" key="2">
    <citation type="journal article" date="2022" name="Mol. Ecol. Resour.">
        <title>The genomes of chicory, endive, great burdock and yacon provide insights into Asteraceae paleo-polyploidization history and plant inulin production.</title>
        <authorList>
            <person name="Fan W."/>
            <person name="Wang S."/>
            <person name="Wang H."/>
            <person name="Wang A."/>
            <person name="Jiang F."/>
            <person name="Liu H."/>
            <person name="Zhao H."/>
            <person name="Xu D."/>
            <person name="Zhang Y."/>
        </authorList>
    </citation>
    <scope>NUCLEOTIDE SEQUENCE [LARGE SCALE GENOMIC DNA]</scope>
    <source>
        <strain evidence="2">cv. Punajuju</strain>
        <tissue evidence="1">Leaves</tissue>
    </source>
</reference>
<sequence length="71" mass="7919">MMGTGSLCRENHSKNPDYEVQCNDNGEQSTSASGEENESHAFDLNNEPSESQNRSVESWEVGSRRGRSQKL</sequence>
<comment type="caution">
    <text evidence="1">The sequence shown here is derived from an EMBL/GenBank/DDBJ whole genome shotgun (WGS) entry which is preliminary data.</text>
</comment>
<keyword evidence="2" id="KW-1185">Reference proteome</keyword>